<dbReference type="EC" id="1.8.1.9" evidence="7"/>
<dbReference type="GO" id="GO:0004791">
    <property type="term" value="F:thioredoxin-disulfide reductase (NADPH) activity"/>
    <property type="evidence" value="ECO:0007669"/>
    <property type="project" value="UniProtKB-UniRule"/>
</dbReference>
<accession>A0A1R1MJI9</accession>
<dbReference type="InterPro" id="IPR005982">
    <property type="entry name" value="Thioredox_Rdtase"/>
</dbReference>
<evidence type="ECO:0000313" key="11">
    <source>
        <dbReference type="Proteomes" id="UP000187408"/>
    </source>
</evidence>
<evidence type="ECO:0000256" key="3">
    <source>
        <dbReference type="ARBA" id="ARBA00022827"/>
    </source>
</evidence>
<proteinExistence type="inferred from homology"/>
<keyword evidence="3 7" id="KW-0274">FAD</keyword>
<dbReference type="SUPFAM" id="SSF51905">
    <property type="entry name" value="FAD/NAD(P)-binding domain"/>
    <property type="match status" value="1"/>
</dbReference>
<comment type="similarity">
    <text evidence="1 7">Belongs to the class-II pyridine nucleotide-disulfide oxidoreductase family.</text>
</comment>
<name>A0A1R1MJI9_9BACT</name>
<dbReference type="AlphaFoldDB" id="A0A1R1MJI9"/>
<dbReference type="PANTHER" id="PTHR48105">
    <property type="entry name" value="THIOREDOXIN REDUCTASE 1-RELATED-RELATED"/>
    <property type="match status" value="1"/>
</dbReference>
<dbReference type="RefSeq" id="WP_076713515.1">
    <property type="nucleotide sequence ID" value="NZ_MOEN01000035.1"/>
</dbReference>
<dbReference type="Pfam" id="PF07992">
    <property type="entry name" value="Pyr_redox_2"/>
    <property type="match status" value="1"/>
</dbReference>
<keyword evidence="2 7" id="KW-0285">Flavoprotein</keyword>
<dbReference type="EMBL" id="MOEN01000035">
    <property type="protein sequence ID" value="OMH39985.1"/>
    <property type="molecule type" value="Genomic_DNA"/>
</dbReference>
<evidence type="ECO:0000256" key="4">
    <source>
        <dbReference type="ARBA" id="ARBA00023002"/>
    </source>
</evidence>
<keyword evidence="8" id="KW-0521">NADP</keyword>
<evidence type="ECO:0000256" key="2">
    <source>
        <dbReference type="ARBA" id="ARBA00022630"/>
    </source>
</evidence>
<dbReference type="STRING" id="1914305.BLW93_07710"/>
<dbReference type="InterPro" id="IPR050097">
    <property type="entry name" value="Ferredoxin-NADP_redctase_2"/>
</dbReference>
<dbReference type="OrthoDB" id="9806179at2"/>
<dbReference type="InterPro" id="IPR023753">
    <property type="entry name" value="FAD/NAD-binding_dom"/>
</dbReference>
<keyword evidence="4 7" id="KW-0560">Oxidoreductase</keyword>
<evidence type="ECO:0000256" key="6">
    <source>
        <dbReference type="ARBA" id="ARBA00023284"/>
    </source>
</evidence>
<feature type="domain" description="FAD/NAD(P)-binding" evidence="9">
    <location>
        <begin position="7"/>
        <end position="295"/>
    </location>
</feature>
<reference evidence="10 11" key="1">
    <citation type="submission" date="2016-10" db="EMBL/GenBank/DDBJ databases">
        <title>Genome sequence of a sulfur-reducing bacterium Desulfurobacterium indicum K6013.</title>
        <authorList>
            <person name="Cao J."/>
            <person name="Shao Z."/>
            <person name="Alain K."/>
            <person name="Jebbar M."/>
        </authorList>
    </citation>
    <scope>NUCLEOTIDE SEQUENCE [LARGE SCALE GENOMIC DNA]</scope>
    <source>
        <strain evidence="10 11">K6013</strain>
    </source>
</reference>
<dbReference type="InterPro" id="IPR036188">
    <property type="entry name" value="FAD/NAD-bd_sf"/>
</dbReference>
<dbReference type="NCBIfam" id="TIGR01292">
    <property type="entry name" value="TRX_reduct"/>
    <property type="match status" value="1"/>
</dbReference>
<comment type="cofactor">
    <cofactor evidence="8">
        <name>FAD</name>
        <dbReference type="ChEBI" id="CHEBI:57692"/>
    </cofactor>
    <text evidence="8">Binds 1 FAD per subunit.</text>
</comment>
<organism evidence="10 11">
    <name type="scientific">Desulfurobacterium indicum</name>
    <dbReference type="NCBI Taxonomy" id="1914305"/>
    <lineage>
        <taxon>Bacteria</taxon>
        <taxon>Pseudomonadati</taxon>
        <taxon>Aquificota</taxon>
        <taxon>Aquificia</taxon>
        <taxon>Desulfurobacteriales</taxon>
        <taxon>Desulfurobacteriaceae</taxon>
        <taxon>Desulfurobacterium</taxon>
    </lineage>
</organism>
<dbReference type="PRINTS" id="PR00469">
    <property type="entry name" value="PNDRDTASEII"/>
</dbReference>
<keyword evidence="6 7" id="KW-0676">Redox-active center</keyword>
<dbReference type="Proteomes" id="UP000187408">
    <property type="component" value="Unassembled WGS sequence"/>
</dbReference>
<dbReference type="GO" id="GO:0019430">
    <property type="term" value="P:removal of superoxide radicals"/>
    <property type="evidence" value="ECO:0007669"/>
    <property type="project" value="UniProtKB-UniRule"/>
</dbReference>
<dbReference type="PROSITE" id="PS00573">
    <property type="entry name" value="PYRIDINE_REDOX_2"/>
    <property type="match status" value="1"/>
</dbReference>
<protein>
    <recommendedName>
        <fullName evidence="7">Thioredoxin reductase</fullName>
        <ecNumber evidence="7">1.8.1.9</ecNumber>
    </recommendedName>
</protein>
<keyword evidence="11" id="KW-1185">Reference proteome</keyword>
<evidence type="ECO:0000256" key="1">
    <source>
        <dbReference type="ARBA" id="ARBA00009333"/>
    </source>
</evidence>
<dbReference type="GO" id="GO:0005737">
    <property type="term" value="C:cytoplasm"/>
    <property type="evidence" value="ECO:0007669"/>
    <property type="project" value="InterPro"/>
</dbReference>
<dbReference type="InterPro" id="IPR008255">
    <property type="entry name" value="Pyr_nucl-diS_OxRdtase_2_AS"/>
</dbReference>
<gene>
    <name evidence="10" type="ORF">BLW93_07710</name>
</gene>
<evidence type="ECO:0000259" key="9">
    <source>
        <dbReference type="Pfam" id="PF07992"/>
    </source>
</evidence>
<dbReference type="Gene3D" id="3.50.50.60">
    <property type="entry name" value="FAD/NAD(P)-binding domain"/>
    <property type="match status" value="2"/>
</dbReference>
<keyword evidence="5" id="KW-1015">Disulfide bond</keyword>
<sequence>MFDTLWDVVIVGAGPAGLASAIYTGRSNLNTLVLDSMFPGGQLLITEMIENYPGFPEPMAGFELSDRMKKQAEKFGAVIKSGYSVSKVDLDGDIFVLKLESGGELKAKTVIWAAGSTPRKLGVPGEAEFLGRGVSYCAVCDGALFKGRDVAVVGGGDSALEEALYLTKFANKVYLIHRRDKFRAVPIVQERVKANEKIEPILNKVVESINGEQFVESLTLKDTVTGKKSEQKVDGIFIFIGSEPNTAPIAHLVELDDRGYILTDDEMKTATPGLFAAGDTRKKPLKQVITAAADGAVAAMSASKYLEEKE</sequence>
<dbReference type="PRINTS" id="PR00368">
    <property type="entry name" value="FADPNR"/>
</dbReference>
<evidence type="ECO:0000313" key="10">
    <source>
        <dbReference type="EMBL" id="OMH39985.1"/>
    </source>
</evidence>
<evidence type="ECO:0000256" key="8">
    <source>
        <dbReference type="RuleBase" id="RU003881"/>
    </source>
</evidence>
<evidence type="ECO:0000256" key="7">
    <source>
        <dbReference type="RuleBase" id="RU003880"/>
    </source>
</evidence>
<evidence type="ECO:0000256" key="5">
    <source>
        <dbReference type="ARBA" id="ARBA00023157"/>
    </source>
</evidence>
<comment type="subunit">
    <text evidence="7">Homodimer.</text>
</comment>
<comment type="catalytic activity">
    <reaction evidence="7">
        <text>[thioredoxin]-dithiol + NADP(+) = [thioredoxin]-disulfide + NADPH + H(+)</text>
        <dbReference type="Rhea" id="RHEA:20345"/>
        <dbReference type="Rhea" id="RHEA-COMP:10698"/>
        <dbReference type="Rhea" id="RHEA-COMP:10700"/>
        <dbReference type="ChEBI" id="CHEBI:15378"/>
        <dbReference type="ChEBI" id="CHEBI:29950"/>
        <dbReference type="ChEBI" id="CHEBI:50058"/>
        <dbReference type="ChEBI" id="CHEBI:57783"/>
        <dbReference type="ChEBI" id="CHEBI:58349"/>
        <dbReference type="EC" id="1.8.1.9"/>
    </reaction>
</comment>
<comment type="caution">
    <text evidence="10">The sequence shown here is derived from an EMBL/GenBank/DDBJ whole genome shotgun (WGS) entry which is preliminary data.</text>
</comment>